<dbReference type="InterPro" id="IPR011545">
    <property type="entry name" value="DEAD/DEAH_box_helicase_dom"/>
</dbReference>
<protein>
    <recommendedName>
        <fullName evidence="14">DEAD/DEAH box helicase</fullName>
    </recommendedName>
</protein>
<dbReference type="SUPFAM" id="SSF52540">
    <property type="entry name" value="P-loop containing nucleoside triphosphate hydrolases"/>
    <property type="match status" value="1"/>
</dbReference>
<dbReference type="SMART" id="SM00490">
    <property type="entry name" value="HELICc"/>
    <property type="match status" value="1"/>
</dbReference>
<dbReference type="PROSITE" id="PS51195">
    <property type="entry name" value="Q_MOTIF"/>
    <property type="match status" value="1"/>
</dbReference>
<dbReference type="Gene3D" id="3.40.50.300">
    <property type="entry name" value="P-loop containing nucleotide triphosphate hydrolases"/>
    <property type="match status" value="2"/>
</dbReference>
<feature type="region of interest" description="Disordered" evidence="8">
    <location>
        <begin position="390"/>
        <end position="431"/>
    </location>
</feature>
<evidence type="ECO:0000256" key="7">
    <source>
        <dbReference type="RuleBase" id="RU000492"/>
    </source>
</evidence>
<evidence type="ECO:0000256" key="3">
    <source>
        <dbReference type="ARBA" id="ARBA00022806"/>
    </source>
</evidence>
<dbReference type="GO" id="GO:0003676">
    <property type="term" value="F:nucleic acid binding"/>
    <property type="evidence" value="ECO:0007669"/>
    <property type="project" value="InterPro"/>
</dbReference>
<dbReference type="InterPro" id="IPR014014">
    <property type="entry name" value="RNA_helicase_DEAD_Q_motif"/>
</dbReference>
<dbReference type="CDD" id="cd00268">
    <property type="entry name" value="DEADc"/>
    <property type="match status" value="1"/>
</dbReference>
<dbReference type="AlphaFoldDB" id="A0A271J4U0"/>
<sequence length="431" mass="46380">MPTHAPVDSFDALGLAPSVLRGVRDAGYDSPTPVQAAALPVALDGVDVVGVAQTGTGKTAAFVLPILDYLVKDPMPGKKRAVRALVVTPTRELAIQVTEAVAGYGKHTGLRAATIYGGVGKGGQRTALRNGIDIVVATPGRLLDFLGEGVLDLSFVDVLVLDEADRMFDMGFVKDVRRIVAAVPKERQTMLFSATMPPPIQDLARSILYQPETIEVGERRDPAATVTQRQIRVAEAEKQALLHHLIETEAVDRMIVFSRTKYRADRIKKKLDRAGFDAIAIHSNRTQGQRQRALKGFEAGQYQIMVATDIAARGIDVPGVSHVVNFDAPNMPEDYIHRIGRTGRAEATGDAITFVSAAEASNLAAIEKHTGRRIDELRVDGFDAPRMAEALANPARRSNPSGHKSRQKQGGGRPGGNRNGGGRSKKGRGNR</sequence>
<proteinExistence type="inferred from homology"/>
<keyword evidence="1 7" id="KW-0547">Nucleotide-binding</keyword>
<feature type="domain" description="Helicase ATP-binding" evidence="9">
    <location>
        <begin position="39"/>
        <end position="214"/>
    </location>
</feature>
<evidence type="ECO:0000313" key="12">
    <source>
        <dbReference type="EMBL" id="PAP78370.1"/>
    </source>
</evidence>
<evidence type="ECO:0000256" key="4">
    <source>
        <dbReference type="ARBA" id="ARBA00022840"/>
    </source>
</evidence>
<organism evidence="12 13">
    <name type="scientific">Rubrivirga marina</name>
    <dbReference type="NCBI Taxonomy" id="1196024"/>
    <lineage>
        <taxon>Bacteria</taxon>
        <taxon>Pseudomonadati</taxon>
        <taxon>Rhodothermota</taxon>
        <taxon>Rhodothermia</taxon>
        <taxon>Rhodothermales</taxon>
        <taxon>Rubricoccaceae</taxon>
        <taxon>Rubrivirga</taxon>
    </lineage>
</organism>
<name>A0A271J4U0_9BACT</name>
<dbReference type="GO" id="GO:0005829">
    <property type="term" value="C:cytosol"/>
    <property type="evidence" value="ECO:0007669"/>
    <property type="project" value="TreeGrafter"/>
</dbReference>
<dbReference type="GO" id="GO:0005524">
    <property type="term" value="F:ATP binding"/>
    <property type="evidence" value="ECO:0007669"/>
    <property type="project" value="UniProtKB-KW"/>
</dbReference>
<evidence type="ECO:0000256" key="8">
    <source>
        <dbReference type="SAM" id="MobiDB-lite"/>
    </source>
</evidence>
<dbReference type="PANTHER" id="PTHR47959">
    <property type="entry name" value="ATP-DEPENDENT RNA HELICASE RHLE-RELATED"/>
    <property type="match status" value="1"/>
</dbReference>
<dbReference type="Proteomes" id="UP000216339">
    <property type="component" value="Unassembled WGS sequence"/>
</dbReference>
<dbReference type="InterPro" id="IPR050079">
    <property type="entry name" value="DEAD_box_RNA_helicase"/>
</dbReference>
<evidence type="ECO:0000259" key="11">
    <source>
        <dbReference type="PROSITE" id="PS51195"/>
    </source>
</evidence>
<evidence type="ECO:0008006" key="14">
    <source>
        <dbReference type="Google" id="ProtNLM"/>
    </source>
</evidence>
<dbReference type="InterPro" id="IPR000629">
    <property type="entry name" value="RNA-helicase_DEAD-box_CS"/>
</dbReference>
<dbReference type="CDD" id="cd18787">
    <property type="entry name" value="SF2_C_DEAD"/>
    <property type="match status" value="1"/>
</dbReference>
<evidence type="ECO:0000256" key="1">
    <source>
        <dbReference type="ARBA" id="ARBA00022741"/>
    </source>
</evidence>
<dbReference type="InterPro" id="IPR001650">
    <property type="entry name" value="Helicase_C-like"/>
</dbReference>
<evidence type="ECO:0000256" key="2">
    <source>
        <dbReference type="ARBA" id="ARBA00022801"/>
    </source>
</evidence>
<dbReference type="PROSITE" id="PS00039">
    <property type="entry name" value="DEAD_ATP_HELICASE"/>
    <property type="match status" value="1"/>
</dbReference>
<evidence type="ECO:0000259" key="9">
    <source>
        <dbReference type="PROSITE" id="PS51192"/>
    </source>
</evidence>
<dbReference type="Pfam" id="PF00271">
    <property type="entry name" value="Helicase_C"/>
    <property type="match status" value="1"/>
</dbReference>
<dbReference type="GO" id="GO:0016787">
    <property type="term" value="F:hydrolase activity"/>
    <property type="evidence" value="ECO:0007669"/>
    <property type="project" value="UniProtKB-KW"/>
</dbReference>
<feature type="domain" description="DEAD-box RNA helicase Q" evidence="11">
    <location>
        <begin position="8"/>
        <end position="36"/>
    </location>
</feature>
<dbReference type="EMBL" id="MQWD01000001">
    <property type="protein sequence ID" value="PAP78370.1"/>
    <property type="molecule type" value="Genomic_DNA"/>
</dbReference>
<accession>A0A271J4U0</accession>
<evidence type="ECO:0000259" key="10">
    <source>
        <dbReference type="PROSITE" id="PS51194"/>
    </source>
</evidence>
<dbReference type="PROSITE" id="PS51192">
    <property type="entry name" value="HELICASE_ATP_BIND_1"/>
    <property type="match status" value="1"/>
</dbReference>
<dbReference type="SMART" id="SM00487">
    <property type="entry name" value="DEXDc"/>
    <property type="match status" value="1"/>
</dbReference>
<dbReference type="RefSeq" id="WP_095512052.1">
    <property type="nucleotide sequence ID" value="NZ_MQWD01000001.1"/>
</dbReference>
<evidence type="ECO:0000313" key="13">
    <source>
        <dbReference type="Proteomes" id="UP000216339"/>
    </source>
</evidence>
<dbReference type="PANTHER" id="PTHR47959:SF13">
    <property type="entry name" value="ATP-DEPENDENT RNA HELICASE RHLE"/>
    <property type="match status" value="1"/>
</dbReference>
<comment type="caution">
    <text evidence="12">The sequence shown here is derived from an EMBL/GenBank/DDBJ whole genome shotgun (WGS) entry which is preliminary data.</text>
</comment>
<feature type="compositionally biased region" description="Gly residues" evidence="8">
    <location>
        <begin position="409"/>
        <end position="422"/>
    </location>
</feature>
<dbReference type="InterPro" id="IPR044742">
    <property type="entry name" value="DEAD/DEAH_RhlB"/>
</dbReference>
<keyword evidence="3 7" id="KW-0347">Helicase</keyword>
<dbReference type="InterPro" id="IPR027417">
    <property type="entry name" value="P-loop_NTPase"/>
</dbReference>
<feature type="domain" description="Helicase C-terminal" evidence="10">
    <location>
        <begin position="240"/>
        <end position="385"/>
    </location>
</feature>
<keyword evidence="4 7" id="KW-0067">ATP-binding</keyword>
<evidence type="ECO:0000256" key="6">
    <source>
        <dbReference type="PROSITE-ProRule" id="PRU00552"/>
    </source>
</evidence>
<dbReference type="Pfam" id="PF00270">
    <property type="entry name" value="DEAD"/>
    <property type="match status" value="1"/>
</dbReference>
<dbReference type="InterPro" id="IPR014001">
    <property type="entry name" value="Helicase_ATP-bd"/>
</dbReference>
<gene>
    <name evidence="12" type="ORF">BSZ37_19050</name>
</gene>
<comment type="similarity">
    <text evidence="5 7">Belongs to the DEAD box helicase family.</text>
</comment>
<keyword evidence="2 7" id="KW-0378">Hydrolase</keyword>
<dbReference type="OrthoDB" id="974172at2"/>
<reference evidence="12 13" key="1">
    <citation type="submission" date="2016-11" db="EMBL/GenBank/DDBJ databases">
        <title>Study of marine rhodopsin-containing bacteria.</title>
        <authorList>
            <person name="Yoshizawa S."/>
            <person name="Kumagai Y."/>
            <person name="Kogure K."/>
        </authorList>
    </citation>
    <scope>NUCLEOTIDE SEQUENCE [LARGE SCALE GENOMIC DNA]</scope>
    <source>
        <strain evidence="12 13">SAORIC-28</strain>
    </source>
</reference>
<evidence type="ECO:0000256" key="5">
    <source>
        <dbReference type="ARBA" id="ARBA00038437"/>
    </source>
</evidence>
<dbReference type="GO" id="GO:0003724">
    <property type="term" value="F:RNA helicase activity"/>
    <property type="evidence" value="ECO:0007669"/>
    <property type="project" value="InterPro"/>
</dbReference>
<dbReference type="PROSITE" id="PS51194">
    <property type="entry name" value="HELICASE_CTER"/>
    <property type="match status" value="1"/>
</dbReference>
<feature type="short sequence motif" description="Q motif" evidence="6">
    <location>
        <begin position="8"/>
        <end position="36"/>
    </location>
</feature>
<keyword evidence="13" id="KW-1185">Reference proteome</keyword>